<reference evidence="1" key="1">
    <citation type="submission" date="2020-03" db="EMBL/GenBank/DDBJ databases">
        <title>The deep terrestrial virosphere.</title>
        <authorList>
            <person name="Holmfeldt K."/>
            <person name="Nilsson E."/>
            <person name="Simone D."/>
            <person name="Lopez-Fernandez M."/>
            <person name="Wu X."/>
            <person name="de Brujin I."/>
            <person name="Lundin D."/>
            <person name="Andersson A."/>
            <person name="Bertilsson S."/>
            <person name="Dopson M."/>
        </authorList>
    </citation>
    <scope>NUCLEOTIDE SEQUENCE</scope>
    <source>
        <strain evidence="1">MM415B01649</strain>
    </source>
</reference>
<name>A0A6M3IJ52_9ZZZZ</name>
<proteinExistence type="predicted"/>
<evidence type="ECO:0000313" key="1">
    <source>
        <dbReference type="EMBL" id="QJA57404.1"/>
    </source>
</evidence>
<dbReference type="EMBL" id="MT141271">
    <property type="protein sequence ID" value="QJA57404.1"/>
    <property type="molecule type" value="Genomic_DNA"/>
</dbReference>
<protein>
    <submittedName>
        <fullName evidence="1">Uncharacterized protein</fullName>
    </submittedName>
</protein>
<accession>A0A6M3IJ52</accession>
<organism evidence="1">
    <name type="scientific">viral metagenome</name>
    <dbReference type="NCBI Taxonomy" id="1070528"/>
    <lineage>
        <taxon>unclassified sequences</taxon>
        <taxon>metagenomes</taxon>
        <taxon>organismal metagenomes</taxon>
    </lineage>
</organism>
<gene>
    <name evidence="1" type="ORF">MM415B01649_0011</name>
</gene>
<dbReference type="AlphaFoldDB" id="A0A6M3IJ52"/>
<sequence>MKGSWKTATIDIDRASEFTGDDVDRFSSLISLEADYENVLVVIPALSSSAVVSLYIQTDASIASVPVQMQVMDSDATGHHVLGTSSGAGSVAIVFHVGAVQYFRVHCGANQAADRAVLVRGC</sequence>